<proteinExistence type="predicted"/>
<reference evidence="2" key="1">
    <citation type="submission" date="2023-11" db="EMBL/GenBank/DDBJ databases">
        <authorList>
            <person name="De Vega J J."/>
            <person name="De Vega J J."/>
        </authorList>
    </citation>
    <scope>NUCLEOTIDE SEQUENCE</scope>
</reference>
<dbReference type="AlphaFoldDB" id="A0AAD2HNT9"/>
<organism evidence="2 3">
    <name type="scientific">Mycena citricolor</name>
    <dbReference type="NCBI Taxonomy" id="2018698"/>
    <lineage>
        <taxon>Eukaryota</taxon>
        <taxon>Fungi</taxon>
        <taxon>Dikarya</taxon>
        <taxon>Basidiomycota</taxon>
        <taxon>Agaricomycotina</taxon>
        <taxon>Agaricomycetes</taxon>
        <taxon>Agaricomycetidae</taxon>
        <taxon>Agaricales</taxon>
        <taxon>Marasmiineae</taxon>
        <taxon>Mycenaceae</taxon>
        <taxon>Mycena</taxon>
    </lineage>
</organism>
<sequence>LPAAADPGSLTPIIDGFPHPPSHTPSGNTLFERQELPRGLPPIDTRRGFVPIPLAFSDEYVLHINADESGSIVPVGEAPTNRTGALMEYEDGVRRAHSMKLKTSVGRWRTESLRRALGRF</sequence>
<gene>
    <name evidence="2" type="ORF">MYCIT1_LOCUS29996</name>
</gene>
<dbReference type="Proteomes" id="UP001295794">
    <property type="component" value="Unassembled WGS sequence"/>
</dbReference>
<feature type="non-terminal residue" evidence="2">
    <location>
        <position position="1"/>
    </location>
</feature>
<evidence type="ECO:0000313" key="2">
    <source>
        <dbReference type="EMBL" id="CAK5279749.1"/>
    </source>
</evidence>
<dbReference type="EMBL" id="CAVNYO010000440">
    <property type="protein sequence ID" value="CAK5279749.1"/>
    <property type="molecule type" value="Genomic_DNA"/>
</dbReference>
<protein>
    <submittedName>
        <fullName evidence="2">Uncharacterized protein</fullName>
    </submittedName>
</protein>
<feature type="non-terminal residue" evidence="2">
    <location>
        <position position="120"/>
    </location>
</feature>
<accession>A0AAD2HNT9</accession>
<comment type="caution">
    <text evidence="2">The sequence shown here is derived from an EMBL/GenBank/DDBJ whole genome shotgun (WGS) entry which is preliminary data.</text>
</comment>
<name>A0AAD2HNT9_9AGAR</name>
<evidence type="ECO:0000313" key="3">
    <source>
        <dbReference type="Proteomes" id="UP001295794"/>
    </source>
</evidence>
<keyword evidence="3" id="KW-1185">Reference proteome</keyword>
<evidence type="ECO:0000256" key="1">
    <source>
        <dbReference type="SAM" id="MobiDB-lite"/>
    </source>
</evidence>
<feature type="region of interest" description="Disordered" evidence="1">
    <location>
        <begin position="1"/>
        <end position="26"/>
    </location>
</feature>